<dbReference type="AlphaFoldDB" id="A0A0A9EVF6"/>
<reference evidence="1" key="1">
    <citation type="submission" date="2014-09" db="EMBL/GenBank/DDBJ databases">
        <authorList>
            <person name="Magalhaes I.L.F."/>
            <person name="Oliveira U."/>
            <person name="Santos F.R."/>
            <person name="Vidigal T.H.D.A."/>
            <person name="Brescovit A.D."/>
            <person name="Santos A.J."/>
        </authorList>
    </citation>
    <scope>NUCLEOTIDE SEQUENCE</scope>
    <source>
        <tissue evidence="1">Shoot tissue taken approximately 20 cm above the soil surface</tissue>
    </source>
</reference>
<name>A0A0A9EVF6_ARUDO</name>
<reference evidence="1" key="2">
    <citation type="journal article" date="2015" name="Data Brief">
        <title>Shoot transcriptome of the giant reed, Arundo donax.</title>
        <authorList>
            <person name="Barrero R.A."/>
            <person name="Guerrero F.D."/>
            <person name="Moolhuijzen P."/>
            <person name="Goolsby J.A."/>
            <person name="Tidwell J."/>
            <person name="Bellgard S.E."/>
            <person name="Bellgard M.I."/>
        </authorList>
    </citation>
    <scope>NUCLEOTIDE SEQUENCE</scope>
    <source>
        <tissue evidence="1">Shoot tissue taken approximately 20 cm above the soil surface</tissue>
    </source>
</reference>
<organism evidence="1">
    <name type="scientific">Arundo donax</name>
    <name type="common">Giant reed</name>
    <name type="synonym">Donax arundinaceus</name>
    <dbReference type="NCBI Taxonomy" id="35708"/>
    <lineage>
        <taxon>Eukaryota</taxon>
        <taxon>Viridiplantae</taxon>
        <taxon>Streptophyta</taxon>
        <taxon>Embryophyta</taxon>
        <taxon>Tracheophyta</taxon>
        <taxon>Spermatophyta</taxon>
        <taxon>Magnoliopsida</taxon>
        <taxon>Liliopsida</taxon>
        <taxon>Poales</taxon>
        <taxon>Poaceae</taxon>
        <taxon>PACMAD clade</taxon>
        <taxon>Arundinoideae</taxon>
        <taxon>Arundineae</taxon>
        <taxon>Arundo</taxon>
    </lineage>
</organism>
<sequence length="32" mass="3682">MFIILSLHIAKKRHIHCWFIADGSEISVSIIC</sequence>
<protein>
    <submittedName>
        <fullName evidence="1">Uncharacterized protein</fullName>
    </submittedName>
</protein>
<dbReference type="EMBL" id="GBRH01193844">
    <property type="protein sequence ID" value="JAE04052.1"/>
    <property type="molecule type" value="Transcribed_RNA"/>
</dbReference>
<proteinExistence type="predicted"/>
<accession>A0A0A9EVF6</accession>
<evidence type="ECO:0000313" key="1">
    <source>
        <dbReference type="EMBL" id="JAE04052.1"/>
    </source>
</evidence>